<dbReference type="Gene3D" id="2.130.10.10">
    <property type="entry name" value="YVTN repeat-like/Quinoprotein amine dehydrogenase"/>
    <property type="match status" value="3"/>
</dbReference>
<dbReference type="AlphaFoldDB" id="X6MDX9"/>
<dbReference type="SMART" id="SM00320">
    <property type="entry name" value="WD40"/>
    <property type="match status" value="5"/>
</dbReference>
<comment type="caution">
    <text evidence="5">The sequence shown here is derived from an EMBL/GenBank/DDBJ whole genome shotgun (WGS) entry which is preliminary data.</text>
</comment>
<dbReference type="PRINTS" id="PR00320">
    <property type="entry name" value="GPROTEINBRPT"/>
</dbReference>
<feature type="coiled-coil region" evidence="4">
    <location>
        <begin position="134"/>
        <end position="200"/>
    </location>
</feature>
<accession>X6MDX9</accession>
<reference evidence="5 6" key="1">
    <citation type="journal article" date="2013" name="Curr. Biol.">
        <title>The Genome of the Foraminiferan Reticulomyxa filosa.</title>
        <authorList>
            <person name="Glockner G."/>
            <person name="Hulsmann N."/>
            <person name="Schleicher M."/>
            <person name="Noegel A.A."/>
            <person name="Eichinger L."/>
            <person name="Gallinger C."/>
            <person name="Pawlowski J."/>
            <person name="Sierra R."/>
            <person name="Euteneuer U."/>
            <person name="Pillet L."/>
            <person name="Moustafa A."/>
            <person name="Platzer M."/>
            <person name="Groth M."/>
            <person name="Szafranski K."/>
            <person name="Schliwa M."/>
        </authorList>
    </citation>
    <scope>NUCLEOTIDE SEQUENCE [LARGE SCALE GENOMIC DNA]</scope>
</reference>
<dbReference type="PROSITE" id="PS50294">
    <property type="entry name" value="WD_REPEATS_REGION"/>
    <property type="match status" value="4"/>
</dbReference>
<evidence type="ECO:0000256" key="2">
    <source>
        <dbReference type="ARBA" id="ARBA00022737"/>
    </source>
</evidence>
<feature type="repeat" description="WD" evidence="3">
    <location>
        <begin position="284"/>
        <end position="327"/>
    </location>
</feature>
<dbReference type="InterPro" id="IPR001680">
    <property type="entry name" value="WD40_rpt"/>
</dbReference>
<dbReference type="CDD" id="cd00200">
    <property type="entry name" value="WD40"/>
    <property type="match status" value="1"/>
</dbReference>
<gene>
    <name evidence="5" type="ORF">RFI_25744</name>
</gene>
<dbReference type="GO" id="GO:1990234">
    <property type="term" value="C:transferase complex"/>
    <property type="evidence" value="ECO:0007669"/>
    <property type="project" value="UniProtKB-ARBA"/>
</dbReference>
<dbReference type="SUPFAM" id="SSF49599">
    <property type="entry name" value="TRAF domain-like"/>
    <property type="match status" value="1"/>
</dbReference>
<evidence type="ECO:0000256" key="1">
    <source>
        <dbReference type="ARBA" id="ARBA00022574"/>
    </source>
</evidence>
<dbReference type="EMBL" id="ASPP01022235">
    <property type="protein sequence ID" value="ETO11632.1"/>
    <property type="molecule type" value="Genomic_DNA"/>
</dbReference>
<keyword evidence="6" id="KW-1185">Reference proteome</keyword>
<organism evidence="5 6">
    <name type="scientific">Reticulomyxa filosa</name>
    <dbReference type="NCBI Taxonomy" id="46433"/>
    <lineage>
        <taxon>Eukaryota</taxon>
        <taxon>Sar</taxon>
        <taxon>Rhizaria</taxon>
        <taxon>Retaria</taxon>
        <taxon>Foraminifera</taxon>
        <taxon>Monothalamids</taxon>
        <taxon>Reticulomyxidae</taxon>
        <taxon>Reticulomyxa</taxon>
    </lineage>
</organism>
<dbReference type="PANTHER" id="PTHR22847">
    <property type="entry name" value="WD40 REPEAT PROTEIN"/>
    <property type="match status" value="1"/>
</dbReference>
<proteinExistence type="predicted"/>
<dbReference type="Pfam" id="PF00400">
    <property type="entry name" value="WD40"/>
    <property type="match status" value="5"/>
</dbReference>
<dbReference type="PROSITE" id="PS00678">
    <property type="entry name" value="WD_REPEATS_1"/>
    <property type="match status" value="5"/>
</dbReference>
<evidence type="ECO:0000256" key="4">
    <source>
        <dbReference type="SAM" id="Coils"/>
    </source>
</evidence>
<dbReference type="InterPro" id="IPR036322">
    <property type="entry name" value="WD40_repeat_dom_sf"/>
</dbReference>
<keyword evidence="1 3" id="KW-0853">WD repeat</keyword>
<feature type="repeat" description="WD" evidence="3">
    <location>
        <begin position="219"/>
        <end position="260"/>
    </location>
</feature>
<feature type="repeat" description="WD" evidence="3">
    <location>
        <begin position="390"/>
        <end position="435"/>
    </location>
</feature>
<dbReference type="SUPFAM" id="SSF50978">
    <property type="entry name" value="WD40 repeat-like"/>
    <property type="match status" value="1"/>
</dbReference>
<keyword evidence="4" id="KW-0175">Coiled coil</keyword>
<dbReference type="InterPro" id="IPR020472">
    <property type="entry name" value="WD40_PAC1"/>
</dbReference>
<evidence type="ECO:0000313" key="5">
    <source>
        <dbReference type="EMBL" id="ETO11632.1"/>
    </source>
</evidence>
<name>X6MDX9_RETFI</name>
<sequence>MFYPFVLFHSVVGENCLKDFFKNNGNICPIMKHCDCKYSKANFLNQLIGNLPVMCIRQFEHNLNGSKCNFNGRLKDLQYHLDNDCPFNLTDCWFKPFGCNHVCHKRDLNGHLVSRIKFHFELVMKLFKSMKQDIQLYKMKIDDLNFEISALNEDLTYKIENLQKELLKSKEMLSEYQTKIKFLEENNSKLPQDYQRLTNKKITTDFDIFRSSSKLLKTIDGHTGFVLSIDYSTFDQLICSGSNDKTIRVWNVMTSKQIGLFKHCVMYKTIRFWDFKHNQQLQKFNEHTDAICGIELSPFNNGKYLCSGSFDKTVRLWDINISKSLYVFSGHTNTVCCVDFSPLQGNNNNNNNNNNNIGVIGGNGYKICSGSFDNTIRIWDIETTKQFNVFEGHKGRVHSVRYGLKNGGNVDTILSGSSDASVGLWDIRSGQQIQAFYGHKDYVHAVEYSPFVIKNDINVGGDSSVICSGSKDNMIRFWDIRSNKQ</sequence>
<feature type="repeat" description="WD" evidence="3">
    <location>
        <begin position="363"/>
        <end position="389"/>
    </location>
</feature>
<dbReference type="PROSITE" id="PS50082">
    <property type="entry name" value="WD_REPEATS_2"/>
    <property type="match status" value="5"/>
</dbReference>
<dbReference type="InterPro" id="IPR019775">
    <property type="entry name" value="WD40_repeat_CS"/>
</dbReference>
<protein>
    <submittedName>
        <fullName evidence="5">Uncharacterized protein</fullName>
    </submittedName>
</protein>
<evidence type="ECO:0000256" key="3">
    <source>
        <dbReference type="PROSITE-ProRule" id="PRU00221"/>
    </source>
</evidence>
<dbReference type="PANTHER" id="PTHR22847:SF637">
    <property type="entry name" value="WD REPEAT DOMAIN 5B"/>
    <property type="match status" value="1"/>
</dbReference>
<evidence type="ECO:0000313" key="6">
    <source>
        <dbReference type="Proteomes" id="UP000023152"/>
    </source>
</evidence>
<keyword evidence="2" id="KW-0677">Repeat</keyword>
<dbReference type="InterPro" id="IPR015943">
    <property type="entry name" value="WD40/YVTN_repeat-like_dom_sf"/>
</dbReference>
<feature type="repeat" description="WD" evidence="3">
    <location>
        <begin position="436"/>
        <end position="485"/>
    </location>
</feature>
<dbReference type="Proteomes" id="UP000023152">
    <property type="component" value="Unassembled WGS sequence"/>
</dbReference>